<feature type="transmembrane region" description="Helical" evidence="6">
    <location>
        <begin position="338"/>
        <end position="358"/>
    </location>
</feature>
<evidence type="ECO:0000256" key="3">
    <source>
        <dbReference type="ARBA" id="ARBA00022989"/>
    </source>
</evidence>
<feature type="transmembrane region" description="Helical" evidence="6">
    <location>
        <begin position="241"/>
        <end position="267"/>
    </location>
</feature>
<dbReference type="Pfam" id="PF02535">
    <property type="entry name" value="Zip"/>
    <property type="match status" value="1"/>
</dbReference>
<dbReference type="InterPro" id="IPR003689">
    <property type="entry name" value="ZIP"/>
</dbReference>
<feature type="transmembrane region" description="Helical" evidence="6">
    <location>
        <begin position="45"/>
        <end position="64"/>
    </location>
</feature>
<dbReference type="PANTHER" id="PTHR11040:SF205">
    <property type="entry name" value="ZINC TRANSPORTER ZUPT"/>
    <property type="match status" value="1"/>
</dbReference>
<feature type="region of interest" description="Disordered" evidence="5">
    <location>
        <begin position="158"/>
        <end position="184"/>
    </location>
</feature>
<name>A0A1Y5IG26_OSTTA</name>
<dbReference type="EMBL" id="KZ155780">
    <property type="protein sequence ID" value="OUS47043.1"/>
    <property type="molecule type" value="Genomic_DNA"/>
</dbReference>
<accession>A0A1Y5IG26</accession>
<keyword evidence="4 6" id="KW-0472">Membrane</keyword>
<feature type="transmembrane region" description="Helical" evidence="6">
    <location>
        <begin position="84"/>
        <end position="103"/>
    </location>
</feature>
<evidence type="ECO:0000256" key="5">
    <source>
        <dbReference type="SAM" id="MobiDB-lite"/>
    </source>
</evidence>
<reference evidence="7" key="1">
    <citation type="submission" date="2017-04" db="EMBL/GenBank/DDBJ databases">
        <title>Population genomics of picophytoplankton unveils novel chromosome hypervariability.</title>
        <authorList>
            <consortium name="DOE Joint Genome Institute"/>
            <person name="Blanc-Mathieu R."/>
            <person name="Krasovec M."/>
            <person name="Hebrard M."/>
            <person name="Yau S."/>
            <person name="Desgranges E."/>
            <person name="Martin J."/>
            <person name="Schackwitz W."/>
            <person name="Kuo A."/>
            <person name="Salin G."/>
            <person name="Donnadieu C."/>
            <person name="Desdevises Y."/>
            <person name="Sanchez-Ferandin S."/>
            <person name="Moreau H."/>
            <person name="Rivals E."/>
            <person name="Grigoriev I.V."/>
            <person name="Grimsley N."/>
            <person name="Eyre-Walker A."/>
            <person name="Piganeau G."/>
        </authorList>
    </citation>
    <scope>NUCLEOTIDE SEQUENCE [LARGE SCALE GENOMIC DNA]</scope>
    <source>
        <strain evidence="7">RCC 1115</strain>
    </source>
</reference>
<organism evidence="7">
    <name type="scientific">Ostreococcus tauri</name>
    <name type="common">Marine green alga</name>
    <dbReference type="NCBI Taxonomy" id="70448"/>
    <lineage>
        <taxon>Eukaryota</taxon>
        <taxon>Viridiplantae</taxon>
        <taxon>Chlorophyta</taxon>
        <taxon>Mamiellophyceae</taxon>
        <taxon>Mamiellales</taxon>
        <taxon>Bathycoccaceae</taxon>
        <taxon>Ostreococcus</taxon>
    </lineage>
</organism>
<dbReference type="eggNOG" id="KOG2474">
    <property type="taxonomic scope" value="Eukaryota"/>
</dbReference>
<dbReference type="AlphaFoldDB" id="A0A1Y5IG26"/>
<keyword evidence="2 6" id="KW-0812">Transmembrane</keyword>
<feature type="transmembrane region" description="Helical" evidence="6">
    <location>
        <begin position="305"/>
        <end position="326"/>
    </location>
</feature>
<protein>
    <submittedName>
        <fullName evidence="7">Zinc transporter ZIP</fullName>
    </submittedName>
</protein>
<sequence length="359" mass="38275">MAVERSRGAVAGAFALVIAAGLSTAIGSAFVFCSARANTKALARSLGASAGVMIYVSFAEIYGVKSVEAFTEVCDGDGACGMRYASLCFFGGLTFMYALDAVVHELPSVGRRARKWWRGRTSSSDEEVPDTPRGEQRNDIFCIHGDLETHVRNVTEMEKGMARSETQSDDSANTDDDRTTAPEENVMSVGVGNVDMTDVHHKPLEAKQLKNMGVLTAIAIGLHNFPEGLATFVAALEDTKLGAALAVAIAIHNIPEGICVAMPIYYATGSKWKGFWWSFVSGLTEPVGALVGYGVLKGNDMSPAAFGSLFALVAGMMVFISVKELIPTALKYDPHDEVVTTYVFVGMALMALSLVLFAL</sequence>
<evidence type="ECO:0000256" key="1">
    <source>
        <dbReference type="ARBA" id="ARBA00004141"/>
    </source>
</evidence>
<evidence type="ECO:0000256" key="2">
    <source>
        <dbReference type="ARBA" id="ARBA00022692"/>
    </source>
</evidence>
<comment type="subcellular location">
    <subcellularLocation>
        <location evidence="1">Membrane</location>
        <topology evidence="1">Multi-pass membrane protein</topology>
    </subcellularLocation>
</comment>
<keyword evidence="3 6" id="KW-1133">Transmembrane helix</keyword>
<feature type="region of interest" description="Disordered" evidence="5">
    <location>
        <begin position="117"/>
        <end position="137"/>
    </location>
</feature>
<feature type="transmembrane region" description="Helical" evidence="6">
    <location>
        <begin position="12"/>
        <end position="33"/>
    </location>
</feature>
<gene>
    <name evidence="7" type="ORF">BE221DRAFT_191578</name>
</gene>
<proteinExistence type="predicted"/>
<evidence type="ECO:0000256" key="4">
    <source>
        <dbReference type="ARBA" id="ARBA00023136"/>
    </source>
</evidence>
<dbReference type="Proteomes" id="UP000195557">
    <property type="component" value="Unassembled WGS sequence"/>
</dbReference>
<dbReference type="PANTHER" id="PTHR11040">
    <property type="entry name" value="ZINC/IRON TRANSPORTER"/>
    <property type="match status" value="1"/>
</dbReference>
<feature type="transmembrane region" description="Helical" evidence="6">
    <location>
        <begin position="274"/>
        <end position="293"/>
    </location>
</feature>
<dbReference type="GO" id="GO:0005385">
    <property type="term" value="F:zinc ion transmembrane transporter activity"/>
    <property type="evidence" value="ECO:0007669"/>
    <property type="project" value="TreeGrafter"/>
</dbReference>
<dbReference type="GO" id="GO:0016020">
    <property type="term" value="C:membrane"/>
    <property type="evidence" value="ECO:0007669"/>
    <property type="project" value="UniProtKB-SubCell"/>
</dbReference>
<evidence type="ECO:0000313" key="7">
    <source>
        <dbReference type="EMBL" id="OUS47043.1"/>
    </source>
</evidence>
<evidence type="ECO:0000256" key="6">
    <source>
        <dbReference type="SAM" id="Phobius"/>
    </source>
</evidence>